<reference evidence="2" key="1">
    <citation type="journal article" date="2020" name="Nature">
        <title>Giant virus diversity and host interactions through global metagenomics.</title>
        <authorList>
            <person name="Schulz F."/>
            <person name="Roux S."/>
            <person name="Paez-Espino D."/>
            <person name="Jungbluth S."/>
            <person name="Walsh D.A."/>
            <person name="Denef V.J."/>
            <person name="McMahon K.D."/>
            <person name="Konstantinidis K.T."/>
            <person name="Eloe-Fadrosh E.A."/>
            <person name="Kyrpides N.C."/>
            <person name="Woyke T."/>
        </authorList>
    </citation>
    <scope>NUCLEOTIDE SEQUENCE</scope>
    <source>
        <strain evidence="2">GVMAG-S-3300010158-109</strain>
    </source>
</reference>
<dbReference type="AlphaFoldDB" id="A0A6C0KHT8"/>
<dbReference type="SUPFAM" id="SSF109604">
    <property type="entry name" value="HD-domain/PDEase-like"/>
    <property type="match status" value="1"/>
</dbReference>
<dbReference type="Gene3D" id="1.10.3210.10">
    <property type="entry name" value="Hypothetical protein af1432"/>
    <property type="match status" value="1"/>
</dbReference>
<dbReference type="Pfam" id="PF01966">
    <property type="entry name" value="HD"/>
    <property type="match status" value="1"/>
</dbReference>
<dbReference type="GO" id="GO:0006203">
    <property type="term" value="P:dGTP catabolic process"/>
    <property type="evidence" value="ECO:0007669"/>
    <property type="project" value="TreeGrafter"/>
</dbReference>
<proteinExistence type="predicted"/>
<evidence type="ECO:0000259" key="1">
    <source>
        <dbReference type="SMART" id="SM00471"/>
    </source>
</evidence>
<dbReference type="PANTHER" id="PTHR11373">
    <property type="entry name" value="DEOXYNUCLEOSIDE TRIPHOSPHATE TRIPHOSPHOHYDROLASE"/>
    <property type="match status" value="1"/>
</dbReference>
<dbReference type="CDD" id="cd00077">
    <property type="entry name" value="HDc"/>
    <property type="match status" value="1"/>
</dbReference>
<dbReference type="InterPro" id="IPR050135">
    <property type="entry name" value="dGTPase-like"/>
</dbReference>
<dbReference type="EMBL" id="MN740868">
    <property type="protein sequence ID" value="QHU15844.1"/>
    <property type="molecule type" value="Genomic_DNA"/>
</dbReference>
<protein>
    <recommendedName>
        <fullName evidence="1">HD/PDEase domain-containing protein</fullName>
    </recommendedName>
</protein>
<name>A0A6C0KHT8_9ZZZZ</name>
<dbReference type="GO" id="GO:0008832">
    <property type="term" value="F:dGTPase activity"/>
    <property type="evidence" value="ECO:0007669"/>
    <property type="project" value="TreeGrafter"/>
</dbReference>
<dbReference type="SMART" id="SM00471">
    <property type="entry name" value="HDc"/>
    <property type="match status" value="1"/>
</dbReference>
<organism evidence="2">
    <name type="scientific">viral metagenome</name>
    <dbReference type="NCBI Taxonomy" id="1070528"/>
    <lineage>
        <taxon>unclassified sequences</taxon>
        <taxon>metagenomes</taxon>
        <taxon>organismal metagenomes</taxon>
    </lineage>
</organism>
<dbReference type="InterPro" id="IPR003607">
    <property type="entry name" value="HD/PDEase_dom"/>
</dbReference>
<sequence length="399" mass="46481">MRIHDSIHGYIDLDPIASAIVDTHVFQRLRHIHQTGVLYFVFPTATHTRFEHSIGTYHLAKQMISEIARKQPTLGVSDDLIQLVAIAGLCHDLGHLLFSHLFDEFLEHINTGLDPESIHTKNSVHENRSIFLLRYAVQTYQIRLSSAQLRVIGDLINPSQSEYHNWLPEYQVGQWIFQIVANPVNSIDVDKFDYLTRDTRATGLKLGFDYTRMIMDARVIDDEICYSSQCRDDIYHMFFIRYRLHRQIYNHKAVKALEILMVDLLFELEKVFKISDYITDAEKMIQLVDYFVFSFPSLNSPINGIIRKIQTRKLPKLVYQNVSLEETTGHLSFAPESSYRVVQFKVGYVGGKTNPLTKINFYNFKDGTKIENKGSDFSLLINQNHQEYFFRVYCVHEDD</sequence>
<dbReference type="Gene3D" id="3.30.70.2760">
    <property type="match status" value="1"/>
</dbReference>
<dbReference type="GO" id="GO:0005634">
    <property type="term" value="C:nucleus"/>
    <property type="evidence" value="ECO:0007669"/>
    <property type="project" value="TreeGrafter"/>
</dbReference>
<feature type="domain" description="HD/PDEase" evidence="1">
    <location>
        <begin position="45"/>
        <end position="204"/>
    </location>
</feature>
<evidence type="ECO:0000313" key="2">
    <source>
        <dbReference type="EMBL" id="QHU15844.1"/>
    </source>
</evidence>
<accession>A0A6C0KHT8</accession>
<dbReference type="InterPro" id="IPR006674">
    <property type="entry name" value="HD_domain"/>
</dbReference>
<dbReference type="PANTHER" id="PTHR11373:SF4">
    <property type="entry name" value="DEOXYNUCLEOSIDE TRIPHOSPHATE TRIPHOSPHOHYDROLASE SAMHD1"/>
    <property type="match status" value="1"/>
</dbReference>